<proteinExistence type="predicted"/>
<dbReference type="HOGENOM" id="CLU_711982_0_0_1"/>
<sequence length="388" mass="42593">MTARHAASTVVDKRNTHPRGHWNAILSNKINLRPSAPTVRDGHNAYAHSCLQYVSSPRVVRSASRIDVVTGLAAVWAISAAIRALRKQSRTTKLREPKGSSLLFGVSKESFKSPDTGSMFEAWPKEYSVAYEVPTFLGQKRIILCDPKAVAYLFSRDTRSYVGTPGHKAAVARTEMGFFGLKASHTEGIVPPAITLRHKSTPDYPTPRRRRTMAPPLNPAAVRNSSSAIRKTLDKLKVAWQAKIDANGSGSVILDVQKCLDASEIAGFSYDFGSLDGTPNPLISALDGFAAHSPQSFWDKSVLFLSNFFPFALSVPTSRGKMLDELRARTSEICEILIDDASKEQEEASNQRVSTIGSLCTLPQSCTPSLMCVANVSLERKSWRRRDL</sequence>
<dbReference type="GO" id="GO:0016705">
    <property type="term" value="F:oxidoreductase activity, acting on paired donors, with incorporation or reduction of molecular oxygen"/>
    <property type="evidence" value="ECO:0007669"/>
    <property type="project" value="InterPro"/>
</dbReference>
<dbReference type="Proteomes" id="UP000054018">
    <property type="component" value="Unassembled WGS sequence"/>
</dbReference>
<reference evidence="3" key="2">
    <citation type="submission" date="2015-01" db="EMBL/GenBank/DDBJ databases">
        <title>Evolutionary Origins and Diversification of the Mycorrhizal Mutualists.</title>
        <authorList>
            <consortium name="DOE Joint Genome Institute"/>
            <consortium name="Mycorrhizal Genomics Consortium"/>
            <person name="Kohler A."/>
            <person name="Kuo A."/>
            <person name="Nagy L.G."/>
            <person name="Floudas D."/>
            <person name="Copeland A."/>
            <person name="Barry K.W."/>
            <person name="Cichocki N."/>
            <person name="Veneault-Fourrey C."/>
            <person name="LaButti K."/>
            <person name="Lindquist E.A."/>
            <person name="Lipzen A."/>
            <person name="Lundell T."/>
            <person name="Morin E."/>
            <person name="Murat C."/>
            <person name="Riley R."/>
            <person name="Ohm R."/>
            <person name="Sun H."/>
            <person name="Tunlid A."/>
            <person name="Henrissat B."/>
            <person name="Grigoriev I.V."/>
            <person name="Hibbett D.S."/>
            <person name="Martin F."/>
        </authorList>
    </citation>
    <scope>NUCLEOTIDE SEQUENCE [LARGE SCALE GENOMIC DNA]</scope>
    <source>
        <strain evidence="3">441</strain>
    </source>
</reference>
<organism evidence="2 3">
    <name type="scientific">Pisolithus microcarpus 441</name>
    <dbReference type="NCBI Taxonomy" id="765257"/>
    <lineage>
        <taxon>Eukaryota</taxon>
        <taxon>Fungi</taxon>
        <taxon>Dikarya</taxon>
        <taxon>Basidiomycota</taxon>
        <taxon>Agaricomycotina</taxon>
        <taxon>Agaricomycetes</taxon>
        <taxon>Agaricomycetidae</taxon>
        <taxon>Boletales</taxon>
        <taxon>Sclerodermatineae</taxon>
        <taxon>Pisolithaceae</taxon>
        <taxon>Pisolithus</taxon>
    </lineage>
</organism>
<dbReference type="GO" id="GO:0020037">
    <property type="term" value="F:heme binding"/>
    <property type="evidence" value="ECO:0007669"/>
    <property type="project" value="InterPro"/>
</dbReference>
<accession>A0A0C9YUX3</accession>
<evidence type="ECO:0000256" key="1">
    <source>
        <dbReference type="SAM" id="MobiDB-lite"/>
    </source>
</evidence>
<keyword evidence="3" id="KW-1185">Reference proteome</keyword>
<reference evidence="2 3" key="1">
    <citation type="submission" date="2014-04" db="EMBL/GenBank/DDBJ databases">
        <authorList>
            <consortium name="DOE Joint Genome Institute"/>
            <person name="Kuo A."/>
            <person name="Kohler A."/>
            <person name="Costa M.D."/>
            <person name="Nagy L.G."/>
            <person name="Floudas D."/>
            <person name="Copeland A."/>
            <person name="Barry K.W."/>
            <person name="Cichocki N."/>
            <person name="Veneault-Fourrey C."/>
            <person name="LaButti K."/>
            <person name="Lindquist E.A."/>
            <person name="Lipzen A."/>
            <person name="Lundell T."/>
            <person name="Morin E."/>
            <person name="Murat C."/>
            <person name="Sun H."/>
            <person name="Tunlid A."/>
            <person name="Henrissat B."/>
            <person name="Grigoriev I.V."/>
            <person name="Hibbett D.S."/>
            <person name="Martin F."/>
            <person name="Nordberg H.P."/>
            <person name="Cantor M.N."/>
            <person name="Hua S.X."/>
        </authorList>
    </citation>
    <scope>NUCLEOTIDE SEQUENCE [LARGE SCALE GENOMIC DNA]</scope>
    <source>
        <strain evidence="2 3">441</strain>
    </source>
</reference>
<name>A0A0C9YUX3_9AGAM</name>
<dbReference type="STRING" id="765257.A0A0C9YUX3"/>
<dbReference type="GO" id="GO:0004497">
    <property type="term" value="F:monooxygenase activity"/>
    <property type="evidence" value="ECO:0007669"/>
    <property type="project" value="InterPro"/>
</dbReference>
<evidence type="ECO:0000313" key="2">
    <source>
        <dbReference type="EMBL" id="KIK11703.1"/>
    </source>
</evidence>
<dbReference type="GO" id="GO:0005506">
    <property type="term" value="F:iron ion binding"/>
    <property type="evidence" value="ECO:0007669"/>
    <property type="project" value="InterPro"/>
</dbReference>
<dbReference type="EMBL" id="KN834169">
    <property type="protein sequence ID" value="KIK11703.1"/>
    <property type="molecule type" value="Genomic_DNA"/>
</dbReference>
<dbReference type="OrthoDB" id="1470350at2759"/>
<dbReference type="AlphaFoldDB" id="A0A0C9YUX3"/>
<dbReference type="SUPFAM" id="SSF48264">
    <property type="entry name" value="Cytochrome P450"/>
    <property type="match status" value="1"/>
</dbReference>
<dbReference type="Gene3D" id="1.10.630.10">
    <property type="entry name" value="Cytochrome P450"/>
    <property type="match status" value="1"/>
</dbReference>
<dbReference type="InterPro" id="IPR036396">
    <property type="entry name" value="Cyt_P450_sf"/>
</dbReference>
<gene>
    <name evidence="2" type="ORF">PISMIDRAFT_19305</name>
</gene>
<evidence type="ECO:0000313" key="3">
    <source>
        <dbReference type="Proteomes" id="UP000054018"/>
    </source>
</evidence>
<feature type="region of interest" description="Disordered" evidence="1">
    <location>
        <begin position="198"/>
        <end position="221"/>
    </location>
</feature>
<protein>
    <submittedName>
        <fullName evidence="2">Uncharacterized protein</fullName>
    </submittedName>
</protein>